<dbReference type="InterPro" id="IPR035915">
    <property type="entry name" value="Plakin_repeat_sf"/>
</dbReference>
<sequence>MKGFDDPHSKAASVTTVTVTTSNGPPTKKRSKPDSETYNSAALTKGGTSNYPSAVPSNGEASSGMSPSKISKDSPMKWSGSSMQFSEIRSLKRIHKSEEGIGTDNIIETPGIIHPSTGEVLTVGDAISLRILDVRTGRIVTSPDGRSPTVSIEEAMARGLVDPTLAERLLGPCGIVEEDGRSGRQLSLLEAIQRELFDAERGFVTAAEGRVKVMYTRDEDQHKRISIAEAVAKGMIHPETGQFTDPTGREQITLKEAFARNLIDRDPTGDKGKKKPSNVGICLSDAISHGLVDDRSGQIVDRNSGDKFPLAVAIKRGVIDPSIREIVDASADNKVTVSEAIASGILDPKQGKYIHGLSQEVLPLREARRRKLIVKPMTLKDCSDLE</sequence>
<keyword evidence="3" id="KW-1185">Reference proteome</keyword>
<feature type="compositionally biased region" description="Polar residues" evidence="1">
    <location>
        <begin position="36"/>
        <end position="69"/>
    </location>
</feature>
<dbReference type="Proteomes" id="UP000235965">
    <property type="component" value="Unassembled WGS sequence"/>
</dbReference>
<dbReference type="OrthoDB" id="2250192at2759"/>
<dbReference type="Gene3D" id="3.90.1290.10">
    <property type="entry name" value="Plakin repeat"/>
    <property type="match status" value="2"/>
</dbReference>
<feature type="region of interest" description="Disordered" evidence="1">
    <location>
        <begin position="1"/>
        <end position="79"/>
    </location>
</feature>
<dbReference type="EMBL" id="NEVH01021925">
    <property type="protein sequence ID" value="PNF19343.1"/>
    <property type="molecule type" value="Genomic_DNA"/>
</dbReference>
<dbReference type="InterPro" id="IPR001101">
    <property type="entry name" value="Plectin_repeat"/>
</dbReference>
<comment type="caution">
    <text evidence="2">The sequence shown here is derived from an EMBL/GenBank/DDBJ whole genome shotgun (WGS) entry which is preliminary data.</text>
</comment>
<accession>A0A2J7PSM9</accession>
<evidence type="ECO:0000256" key="1">
    <source>
        <dbReference type="SAM" id="MobiDB-lite"/>
    </source>
</evidence>
<dbReference type="InParanoid" id="A0A2J7PSM9"/>
<name>A0A2J7PSM9_9NEOP</name>
<reference evidence="2 3" key="1">
    <citation type="submission" date="2017-12" db="EMBL/GenBank/DDBJ databases">
        <title>Hemimetabolous genomes reveal molecular basis of termite eusociality.</title>
        <authorList>
            <person name="Harrison M.C."/>
            <person name="Jongepier E."/>
            <person name="Robertson H.M."/>
            <person name="Arning N."/>
            <person name="Bitard-Feildel T."/>
            <person name="Chao H."/>
            <person name="Childers C.P."/>
            <person name="Dinh H."/>
            <person name="Doddapaneni H."/>
            <person name="Dugan S."/>
            <person name="Gowin J."/>
            <person name="Greiner C."/>
            <person name="Han Y."/>
            <person name="Hu H."/>
            <person name="Hughes D.S.T."/>
            <person name="Huylmans A.-K."/>
            <person name="Kemena C."/>
            <person name="Kremer L.P.M."/>
            <person name="Lee S.L."/>
            <person name="Lopez-Ezquerra A."/>
            <person name="Mallet L."/>
            <person name="Monroy-Kuhn J.M."/>
            <person name="Moser A."/>
            <person name="Murali S.C."/>
            <person name="Muzny D.M."/>
            <person name="Otani S."/>
            <person name="Piulachs M.-D."/>
            <person name="Poelchau M."/>
            <person name="Qu J."/>
            <person name="Schaub F."/>
            <person name="Wada-Katsumata A."/>
            <person name="Worley K.C."/>
            <person name="Xie Q."/>
            <person name="Ylla G."/>
            <person name="Poulsen M."/>
            <person name="Gibbs R.A."/>
            <person name="Schal C."/>
            <person name="Richards S."/>
            <person name="Belles X."/>
            <person name="Korb J."/>
            <person name="Bornberg-Bauer E."/>
        </authorList>
    </citation>
    <scope>NUCLEOTIDE SEQUENCE [LARGE SCALE GENOMIC DNA]</scope>
    <source>
        <tissue evidence="2">Whole body</tissue>
    </source>
</reference>
<organism evidence="2 3">
    <name type="scientific">Cryptotermes secundus</name>
    <dbReference type="NCBI Taxonomy" id="105785"/>
    <lineage>
        <taxon>Eukaryota</taxon>
        <taxon>Metazoa</taxon>
        <taxon>Ecdysozoa</taxon>
        <taxon>Arthropoda</taxon>
        <taxon>Hexapoda</taxon>
        <taxon>Insecta</taxon>
        <taxon>Pterygota</taxon>
        <taxon>Neoptera</taxon>
        <taxon>Polyneoptera</taxon>
        <taxon>Dictyoptera</taxon>
        <taxon>Blattodea</taxon>
        <taxon>Blattoidea</taxon>
        <taxon>Termitoidae</taxon>
        <taxon>Kalotermitidae</taxon>
        <taxon>Cryptotermitinae</taxon>
        <taxon>Cryptotermes</taxon>
    </lineage>
</organism>
<dbReference type="AlphaFoldDB" id="A0A2J7PSM9"/>
<protein>
    <submittedName>
        <fullName evidence="2">Uncharacterized protein</fullName>
    </submittedName>
</protein>
<proteinExistence type="predicted"/>
<gene>
    <name evidence="2" type="ORF">B7P43_G06714</name>
</gene>
<dbReference type="GO" id="GO:0005856">
    <property type="term" value="C:cytoskeleton"/>
    <property type="evidence" value="ECO:0007669"/>
    <property type="project" value="InterPro"/>
</dbReference>
<evidence type="ECO:0000313" key="2">
    <source>
        <dbReference type="EMBL" id="PNF19343.1"/>
    </source>
</evidence>
<dbReference type="SUPFAM" id="SSF75399">
    <property type="entry name" value="Plakin repeat"/>
    <property type="match status" value="2"/>
</dbReference>
<dbReference type="Pfam" id="PF00681">
    <property type="entry name" value="Plectin"/>
    <property type="match status" value="1"/>
</dbReference>
<dbReference type="STRING" id="105785.A0A2J7PSM9"/>
<dbReference type="SMART" id="SM00250">
    <property type="entry name" value="PLEC"/>
    <property type="match status" value="4"/>
</dbReference>
<feature type="non-terminal residue" evidence="2">
    <location>
        <position position="386"/>
    </location>
</feature>
<evidence type="ECO:0000313" key="3">
    <source>
        <dbReference type="Proteomes" id="UP000235965"/>
    </source>
</evidence>